<proteinExistence type="predicted"/>
<feature type="compositionally biased region" description="Polar residues" evidence="1">
    <location>
        <begin position="342"/>
        <end position="356"/>
    </location>
</feature>
<keyword evidence="2" id="KW-1133">Transmembrane helix</keyword>
<feature type="compositionally biased region" description="Basic and acidic residues" evidence="1">
    <location>
        <begin position="209"/>
        <end position="222"/>
    </location>
</feature>
<feature type="transmembrane region" description="Helical" evidence="2">
    <location>
        <begin position="16"/>
        <end position="38"/>
    </location>
</feature>
<keyword evidence="2" id="KW-0812">Transmembrane</keyword>
<feature type="compositionally biased region" description="Basic and acidic residues" evidence="1">
    <location>
        <begin position="371"/>
        <end position="380"/>
    </location>
</feature>
<evidence type="ECO:0000313" key="3">
    <source>
        <dbReference type="EMBL" id="CEL75724.1"/>
    </source>
</evidence>
<keyword evidence="2" id="KW-0472">Membrane</keyword>
<evidence type="ECO:0000256" key="2">
    <source>
        <dbReference type="SAM" id="Phobius"/>
    </source>
</evidence>
<feature type="transmembrane region" description="Helical" evidence="2">
    <location>
        <begin position="101"/>
        <end position="121"/>
    </location>
</feature>
<evidence type="ECO:0008006" key="4">
    <source>
        <dbReference type="Google" id="ProtNLM"/>
    </source>
</evidence>
<dbReference type="EMBL" id="LN714499">
    <property type="protein sequence ID" value="CEL75724.1"/>
    <property type="molecule type" value="Genomic_DNA"/>
</dbReference>
<organism evidence="3">
    <name type="scientific">Toxoplasma gondii (strain ATCC 50861 / VEG)</name>
    <dbReference type="NCBI Taxonomy" id="432359"/>
    <lineage>
        <taxon>Eukaryota</taxon>
        <taxon>Sar</taxon>
        <taxon>Alveolata</taxon>
        <taxon>Apicomplexa</taxon>
        <taxon>Conoidasida</taxon>
        <taxon>Coccidia</taxon>
        <taxon>Eucoccidiorida</taxon>
        <taxon>Eimeriorina</taxon>
        <taxon>Sarcocystidae</taxon>
        <taxon>Toxoplasma</taxon>
    </lineage>
</organism>
<feature type="compositionally biased region" description="Basic and acidic residues" evidence="1">
    <location>
        <begin position="515"/>
        <end position="532"/>
    </location>
</feature>
<feature type="region of interest" description="Disordered" evidence="1">
    <location>
        <begin position="201"/>
        <end position="384"/>
    </location>
</feature>
<name>A0A0F7UZR1_TOXGV</name>
<sequence length="566" mass="63764">MSTPCREPQWKGRASFLFFLHFSVFLSFLYFSCIFLFFFHFRVFLAFLCFSLISLFFLHFSVFLSFLHFSCIFLFFFHFSVFLSLLCFSFTSLFFFHFRVFLSFLCFSFISLFFSHFSVFLSQRWGTPERGAPSRGSGDLPGNISSGRQGAEGSSQSPPAPGRGSLLESPRLHRLLPSLFDLSLPPSRRFSLASLLGERSVLGEDENTEETRRAEESDKADCGEEDEGDRAGGRERVGDARQGDERRQGERREEVGASGSKFSSDKLNFCLSRGDGREERDGAFLSSSSNGRSLRLSDLDGGGDEELKPTQKLGLPDTTTSADPRESAASPAKAPPVEKRSLSCSFETSKSVSSRSHLAFSQALPSGQAGEGERKERGAKVGDGSLHFFDQEREGTAAVSAEKLVLQWREVNAANCKQQKRTAQASLARVETLRETARRARAEFLLHAEETPGSLSRLWGETNEATSFSETRDERRRENDQTAEGRDAREKRQEVLERILNAASLSEAPQRRQRPREDERGTDRDNPGRGEETPGLFDRLRLRPQTHPSREEETFSLRNLASTRRR</sequence>
<gene>
    <name evidence="3" type="ORF">BN1205_080760</name>
</gene>
<feature type="transmembrane region" description="Helical" evidence="2">
    <location>
        <begin position="44"/>
        <end position="66"/>
    </location>
</feature>
<dbReference type="AlphaFoldDB" id="A0A0F7UZR1"/>
<protein>
    <recommendedName>
        <fullName evidence="4">Transmembrane protein</fullName>
    </recommendedName>
</protein>
<evidence type="ECO:0000256" key="1">
    <source>
        <dbReference type="SAM" id="MobiDB-lite"/>
    </source>
</evidence>
<feature type="transmembrane region" description="Helical" evidence="2">
    <location>
        <begin position="73"/>
        <end position="95"/>
    </location>
</feature>
<feature type="compositionally biased region" description="Low complexity" evidence="1">
    <location>
        <begin position="285"/>
        <end position="296"/>
    </location>
</feature>
<feature type="compositionally biased region" description="Polar residues" evidence="1">
    <location>
        <begin position="556"/>
        <end position="566"/>
    </location>
</feature>
<feature type="compositionally biased region" description="Basic and acidic residues" evidence="1">
    <location>
        <begin position="229"/>
        <end position="255"/>
    </location>
</feature>
<feature type="region of interest" description="Disordered" evidence="1">
    <location>
        <begin position="450"/>
        <end position="566"/>
    </location>
</feature>
<accession>A0A0F7UZR1</accession>
<feature type="compositionally biased region" description="Polar residues" evidence="1">
    <location>
        <begin position="143"/>
        <end position="157"/>
    </location>
</feature>
<reference evidence="3" key="1">
    <citation type="journal article" date="2015" name="PLoS ONE">
        <title>Comprehensive Evaluation of Toxoplasma gondii VEG and Neospora caninum LIV Genomes with Tachyzoite Stage Transcriptome and Proteome Defines Novel Transcript Features.</title>
        <authorList>
            <person name="Ramaprasad A."/>
            <person name="Mourier T."/>
            <person name="Naeem R."/>
            <person name="Malas T.B."/>
            <person name="Moussa E."/>
            <person name="Panigrahi A."/>
            <person name="Vermont S.J."/>
            <person name="Otto T.D."/>
            <person name="Wastling J."/>
            <person name="Pain A."/>
        </authorList>
    </citation>
    <scope>NUCLEOTIDE SEQUENCE</scope>
    <source>
        <strain evidence="3">VEG</strain>
    </source>
</reference>
<feature type="region of interest" description="Disordered" evidence="1">
    <location>
        <begin position="130"/>
        <end position="167"/>
    </location>
</feature>
<feature type="compositionally biased region" description="Basic and acidic residues" evidence="1">
    <location>
        <begin position="470"/>
        <end position="497"/>
    </location>
</feature>